<dbReference type="PANTHER" id="PTHR39444:SF3">
    <property type="entry name" value="SITE-SPECIFIC DNA-METHYLTRANSFERASE (ADENINE-SPECIFIC)"/>
    <property type="match status" value="1"/>
</dbReference>
<keyword evidence="3" id="KW-1185">Reference proteome</keyword>
<feature type="compositionally biased region" description="Acidic residues" evidence="1">
    <location>
        <begin position="314"/>
        <end position="326"/>
    </location>
</feature>
<proteinExistence type="predicted"/>
<name>L8HFS9_ACACF</name>
<dbReference type="AlphaFoldDB" id="L8HFS9"/>
<feature type="compositionally biased region" description="Basic residues" evidence="1">
    <location>
        <begin position="295"/>
        <end position="310"/>
    </location>
</feature>
<evidence type="ECO:0000313" key="2">
    <source>
        <dbReference type="EMBL" id="ELR23301.1"/>
    </source>
</evidence>
<feature type="region of interest" description="Disordered" evidence="1">
    <location>
        <begin position="94"/>
        <end position="127"/>
    </location>
</feature>
<feature type="compositionally biased region" description="Acidic residues" evidence="1">
    <location>
        <begin position="102"/>
        <end position="125"/>
    </location>
</feature>
<feature type="region of interest" description="Disordered" evidence="1">
    <location>
        <begin position="295"/>
        <end position="456"/>
    </location>
</feature>
<dbReference type="RefSeq" id="XP_004352829.1">
    <property type="nucleotide sequence ID" value="XM_004352777.1"/>
</dbReference>
<feature type="compositionally biased region" description="Gly residues" evidence="1">
    <location>
        <begin position="374"/>
        <end position="406"/>
    </location>
</feature>
<reference evidence="2 3" key="1">
    <citation type="journal article" date="2013" name="Genome Biol.">
        <title>Genome of Acanthamoeba castellanii highlights extensive lateral gene transfer and early evolution of tyrosine kinase signaling.</title>
        <authorList>
            <person name="Clarke M."/>
            <person name="Lohan A.J."/>
            <person name="Liu B."/>
            <person name="Lagkouvardos I."/>
            <person name="Roy S."/>
            <person name="Zafar N."/>
            <person name="Bertelli C."/>
            <person name="Schilde C."/>
            <person name="Kianianmomeni A."/>
            <person name="Burglin T.R."/>
            <person name="Frech C."/>
            <person name="Turcotte B."/>
            <person name="Kopec K.O."/>
            <person name="Synnott J.M."/>
            <person name="Choo C."/>
            <person name="Paponov I."/>
            <person name="Finkler A."/>
            <person name="Soon Heng Tan C."/>
            <person name="Hutchins A.P."/>
            <person name="Weinmeier T."/>
            <person name="Rattei T."/>
            <person name="Chu J.S."/>
            <person name="Gimenez G."/>
            <person name="Irimia M."/>
            <person name="Rigden D.J."/>
            <person name="Fitzpatrick D.A."/>
            <person name="Lorenzo-Morales J."/>
            <person name="Bateman A."/>
            <person name="Chiu C.H."/>
            <person name="Tang P."/>
            <person name="Hegemann P."/>
            <person name="Fromm H."/>
            <person name="Raoult D."/>
            <person name="Greub G."/>
            <person name="Miranda-Saavedra D."/>
            <person name="Chen N."/>
            <person name="Nash P."/>
            <person name="Ginger M.L."/>
            <person name="Horn M."/>
            <person name="Schaap P."/>
            <person name="Caler L."/>
            <person name="Loftus B."/>
        </authorList>
    </citation>
    <scope>NUCLEOTIDE SEQUENCE [LARGE SCALE GENOMIC DNA]</scope>
    <source>
        <strain evidence="2 3">Neff</strain>
    </source>
</reference>
<accession>L8HFS9</accession>
<dbReference type="OrthoDB" id="203687at2759"/>
<sequence length="456" mass="50164">MADTGDATLSDRLNPTHPAYDADLKRRWATMPKAERKAIVEADRQTIAARHASVEDIRHPFATDEEDHCETGAECFADIAPLLAQYAACLRRPQSTTKTSAADEEEDEDGDDEDEEEESEEEVDDKEARASLKIYDPYYCTGAVVRHLGKLGFADVYNRCEDFYAAAEAGRTPAFDVLLTNPAYSGDHIPRLLDFVAREALAKDRAFALLMPAYVCGKDYYARAVERHPRLGEMAFLCPRKRYVYWTPAGLRSKRQAHSSALGNRTSPFVTFWYFHFGRHHQRVVQWWQAQVQRQRKASKNTKTKTKKKKNESESEDEDEEDEEEEEKKKAGGLLPDCVLARDVNSLPKGVRPEAGRSGGPPLGGQKRRFEEAIGGGRGGRGGRGGGRGGRGGDGRGGSWRGGGRGGGDRGGRGGRGRGAPSGDGGKRFKSHHPQPPSGGGATMRGASQGRHTRFD</sequence>
<dbReference type="Proteomes" id="UP000011083">
    <property type="component" value="Unassembled WGS sequence"/>
</dbReference>
<feature type="region of interest" description="Disordered" evidence="1">
    <location>
        <begin position="1"/>
        <end position="21"/>
    </location>
</feature>
<gene>
    <name evidence="2" type="ORF">ACA1_068850</name>
</gene>
<dbReference type="GeneID" id="14924274"/>
<organism evidence="2 3">
    <name type="scientific">Acanthamoeba castellanii (strain ATCC 30010 / Neff)</name>
    <dbReference type="NCBI Taxonomy" id="1257118"/>
    <lineage>
        <taxon>Eukaryota</taxon>
        <taxon>Amoebozoa</taxon>
        <taxon>Discosea</taxon>
        <taxon>Longamoebia</taxon>
        <taxon>Centramoebida</taxon>
        <taxon>Acanthamoebidae</taxon>
        <taxon>Acanthamoeba</taxon>
    </lineage>
</organism>
<dbReference type="VEuPathDB" id="AmoebaDB:ACA1_068850"/>
<dbReference type="EMBL" id="KB007857">
    <property type="protein sequence ID" value="ELR23301.1"/>
    <property type="molecule type" value="Genomic_DNA"/>
</dbReference>
<protein>
    <submittedName>
        <fullName evidence="2">Uncharacterized protein</fullName>
    </submittedName>
</protein>
<evidence type="ECO:0000256" key="1">
    <source>
        <dbReference type="SAM" id="MobiDB-lite"/>
    </source>
</evidence>
<dbReference type="KEGG" id="acan:ACA1_068850"/>
<dbReference type="PANTHER" id="PTHR39444">
    <property type="entry name" value="SITE-SPECIFIC DNA-METHYLTRANSFERASE (ADENINE-SPECIFIC)"/>
    <property type="match status" value="1"/>
</dbReference>
<evidence type="ECO:0000313" key="3">
    <source>
        <dbReference type="Proteomes" id="UP000011083"/>
    </source>
</evidence>